<comment type="caution">
    <text evidence="1">The sequence shown here is derived from an EMBL/GenBank/DDBJ whole genome shotgun (WGS) entry which is preliminary data.</text>
</comment>
<evidence type="ECO:0000313" key="1">
    <source>
        <dbReference type="EMBL" id="GAA0148555.1"/>
    </source>
</evidence>
<protein>
    <recommendedName>
        <fullName evidence="3">Reverse transcriptase</fullName>
    </recommendedName>
</protein>
<reference evidence="1 2" key="1">
    <citation type="submission" date="2024-01" db="EMBL/GenBank/DDBJ databases">
        <title>The complete chloroplast genome sequence of Lithospermum erythrorhizon: insights into the phylogenetic relationship among Boraginaceae species and the maternal lineages of purple gromwells.</title>
        <authorList>
            <person name="Okada T."/>
            <person name="Watanabe K."/>
        </authorList>
    </citation>
    <scope>NUCLEOTIDE SEQUENCE [LARGE SCALE GENOMIC DNA]</scope>
</reference>
<sequence>MDFQATLVAPVPDEEIRWVLFDIGDDRAPSPVSWSNGLSQGDLLLPSLFLFYIEYFSRRCRAQAALLGFSFHLMFGEDEGALGLKTSRLRILAFLLVDCGSCILMLNPFGFSSWDLLERHLNLGLCCSS</sequence>
<organism evidence="1 2">
    <name type="scientific">Lithospermum erythrorhizon</name>
    <name type="common">Purple gromwell</name>
    <name type="synonym">Lithospermum officinale var. erythrorhizon</name>
    <dbReference type="NCBI Taxonomy" id="34254"/>
    <lineage>
        <taxon>Eukaryota</taxon>
        <taxon>Viridiplantae</taxon>
        <taxon>Streptophyta</taxon>
        <taxon>Embryophyta</taxon>
        <taxon>Tracheophyta</taxon>
        <taxon>Spermatophyta</taxon>
        <taxon>Magnoliopsida</taxon>
        <taxon>eudicotyledons</taxon>
        <taxon>Gunneridae</taxon>
        <taxon>Pentapetalae</taxon>
        <taxon>asterids</taxon>
        <taxon>lamiids</taxon>
        <taxon>Boraginales</taxon>
        <taxon>Boraginaceae</taxon>
        <taxon>Boraginoideae</taxon>
        <taxon>Lithospermeae</taxon>
        <taxon>Lithospermum</taxon>
    </lineage>
</organism>
<name>A0AAV3PA77_LITER</name>
<dbReference type="AlphaFoldDB" id="A0AAV3PA77"/>
<dbReference type="EMBL" id="BAABME010001256">
    <property type="protein sequence ID" value="GAA0148555.1"/>
    <property type="molecule type" value="Genomic_DNA"/>
</dbReference>
<gene>
    <name evidence="1" type="ORF">LIER_07961</name>
</gene>
<proteinExistence type="predicted"/>
<accession>A0AAV3PA77</accession>
<evidence type="ECO:0008006" key="3">
    <source>
        <dbReference type="Google" id="ProtNLM"/>
    </source>
</evidence>
<dbReference type="Proteomes" id="UP001454036">
    <property type="component" value="Unassembled WGS sequence"/>
</dbReference>
<evidence type="ECO:0000313" key="2">
    <source>
        <dbReference type="Proteomes" id="UP001454036"/>
    </source>
</evidence>
<keyword evidence="2" id="KW-1185">Reference proteome</keyword>